<name>A0A317W211_9EURO</name>
<dbReference type="AlphaFoldDB" id="A0A317W211"/>
<dbReference type="RefSeq" id="XP_025398917.1">
    <property type="nucleotide sequence ID" value="XM_025539411.1"/>
</dbReference>
<gene>
    <name evidence="3" type="ORF">BO70DRAFT_292565</name>
</gene>
<sequence length="286" mass="33100">MHKLVVPRKSLAHRFATLALYRGLLRQCAKLPDTPSDLSACRPYIQQRFHKYKGLQSPSQTIHSLKAGYEALDLLYSASQGNQHDVGRITKLIAESRRAKQQASEWQRERAKLQPVQPLNRKKQKKNANRDFQKSTALRHPDAEPILSRPRPVVKGKRHIPVLVNARGLPFLRIKKPQPKFLSAVLNSKAEMRWKWIERAQRLEHELVMAQDEDEWDVLTGHGEDETWAQSVQLSYRNVCLTIKRADQRSQELAESMWKVVLAERKLAEEEKQRSLDNDPTGKEKT</sequence>
<keyword evidence="4" id="KW-1185">Reference proteome</keyword>
<dbReference type="GeneID" id="37061648"/>
<protein>
    <recommendedName>
        <fullName evidence="2">Complex 1 LYR protein domain-containing protein</fullName>
    </recommendedName>
</protein>
<dbReference type="Proteomes" id="UP000247233">
    <property type="component" value="Unassembled WGS sequence"/>
</dbReference>
<comment type="caution">
    <text evidence="3">The sequence shown here is derived from an EMBL/GenBank/DDBJ whole genome shotgun (WGS) entry which is preliminary data.</text>
</comment>
<evidence type="ECO:0000313" key="4">
    <source>
        <dbReference type="Proteomes" id="UP000247233"/>
    </source>
</evidence>
<dbReference type="STRING" id="1448321.A0A317W211"/>
<dbReference type="Pfam" id="PF05347">
    <property type="entry name" value="Complex1_LYR"/>
    <property type="match status" value="1"/>
</dbReference>
<proteinExistence type="predicted"/>
<accession>A0A317W211</accession>
<dbReference type="CDD" id="cd20273">
    <property type="entry name" value="Complex1_LYR_unchar"/>
    <property type="match status" value="1"/>
</dbReference>
<dbReference type="EMBL" id="MSFL01000014">
    <property type="protein sequence ID" value="PWY80614.1"/>
    <property type="molecule type" value="Genomic_DNA"/>
</dbReference>
<dbReference type="InterPro" id="IPR008011">
    <property type="entry name" value="Complex1_LYR_dom"/>
</dbReference>
<evidence type="ECO:0000313" key="3">
    <source>
        <dbReference type="EMBL" id="PWY80614.1"/>
    </source>
</evidence>
<dbReference type="OrthoDB" id="6508832at2759"/>
<feature type="region of interest" description="Disordered" evidence="1">
    <location>
        <begin position="101"/>
        <end position="149"/>
    </location>
</feature>
<evidence type="ECO:0000256" key="1">
    <source>
        <dbReference type="SAM" id="MobiDB-lite"/>
    </source>
</evidence>
<feature type="compositionally biased region" description="Basic and acidic residues" evidence="1">
    <location>
        <begin position="128"/>
        <end position="143"/>
    </location>
</feature>
<dbReference type="InterPro" id="IPR046896">
    <property type="entry name" value="Cup1-like_N"/>
</dbReference>
<organism evidence="3 4">
    <name type="scientific">Aspergillus heteromorphus CBS 117.55</name>
    <dbReference type="NCBI Taxonomy" id="1448321"/>
    <lineage>
        <taxon>Eukaryota</taxon>
        <taxon>Fungi</taxon>
        <taxon>Dikarya</taxon>
        <taxon>Ascomycota</taxon>
        <taxon>Pezizomycotina</taxon>
        <taxon>Eurotiomycetes</taxon>
        <taxon>Eurotiomycetidae</taxon>
        <taxon>Eurotiales</taxon>
        <taxon>Aspergillaceae</taxon>
        <taxon>Aspergillus</taxon>
        <taxon>Aspergillus subgen. Circumdati</taxon>
    </lineage>
</organism>
<evidence type="ECO:0000259" key="2">
    <source>
        <dbReference type="Pfam" id="PF05347"/>
    </source>
</evidence>
<reference evidence="3 4" key="1">
    <citation type="submission" date="2016-12" db="EMBL/GenBank/DDBJ databases">
        <title>The genomes of Aspergillus section Nigri reveals drivers in fungal speciation.</title>
        <authorList>
            <consortium name="DOE Joint Genome Institute"/>
            <person name="Vesth T.C."/>
            <person name="Nybo J."/>
            <person name="Theobald S."/>
            <person name="Brandl J."/>
            <person name="Frisvad J.C."/>
            <person name="Nielsen K.F."/>
            <person name="Lyhne E.K."/>
            <person name="Kogle M.E."/>
            <person name="Kuo A."/>
            <person name="Riley R."/>
            <person name="Clum A."/>
            <person name="Nolan M."/>
            <person name="Lipzen A."/>
            <person name="Salamov A."/>
            <person name="Henrissat B."/>
            <person name="Wiebenga A."/>
            <person name="De Vries R.P."/>
            <person name="Grigoriev I.V."/>
            <person name="Mortensen U.H."/>
            <person name="Andersen M.R."/>
            <person name="Baker S.E."/>
        </authorList>
    </citation>
    <scope>NUCLEOTIDE SEQUENCE [LARGE SCALE GENOMIC DNA]</scope>
    <source>
        <strain evidence="3 4">CBS 117.55</strain>
    </source>
</reference>
<feature type="domain" description="Complex 1 LYR protein" evidence="2">
    <location>
        <begin position="17"/>
        <end position="73"/>
    </location>
</feature>
<dbReference type="VEuPathDB" id="FungiDB:BO70DRAFT_292565"/>